<feature type="region of interest" description="Disordered" evidence="1">
    <location>
        <begin position="1"/>
        <end position="33"/>
    </location>
</feature>
<proteinExistence type="predicted"/>
<dbReference type="PANTHER" id="PTHR34221">
    <property type="entry name" value="HYPOTHETICAL PROTEIN LOC691189"/>
    <property type="match status" value="1"/>
</dbReference>
<comment type="caution">
    <text evidence="2">The sequence shown here is derived from an EMBL/GenBank/DDBJ whole genome shotgun (WGS) entry which is preliminary data.</text>
</comment>
<dbReference type="AlphaFoldDB" id="A0AA35U329"/>
<reference evidence="2" key="1">
    <citation type="submission" date="2023-03" db="EMBL/GenBank/DDBJ databases">
        <authorList>
            <person name="Steffen K."/>
            <person name="Cardenas P."/>
        </authorList>
    </citation>
    <scope>NUCLEOTIDE SEQUENCE</scope>
</reference>
<evidence type="ECO:0000313" key="3">
    <source>
        <dbReference type="Proteomes" id="UP001174909"/>
    </source>
</evidence>
<keyword evidence="3" id="KW-1185">Reference proteome</keyword>
<sequence>MEAKKTTSSTSPDEKRMKNKRRVSFSSSTKFTYQSPERYRQKQLEQGFVLDGVCVSHLANDETDRTFPSMNIGIPQFKAQSDKHVSSYFKRKGLPPFVTRKQEQEVSMQGRVIDKFCASSEATAYLTARQKEGAGCTRLVWGGHTSVPTEHAAVGWHGEEGYRRNTFDLRARHSVFDYEDPFENPRPLHTFRQRTQSAPATIRLMRQKSASVYRSFPGGRGRRAMSAIPRPQSSSQMCRILATGPVT</sequence>
<name>A0AA35U329_GEOBA</name>
<dbReference type="Proteomes" id="UP001174909">
    <property type="component" value="Unassembled WGS sequence"/>
</dbReference>
<dbReference type="EMBL" id="CASHTH010004500">
    <property type="protein sequence ID" value="CAI8058276.1"/>
    <property type="molecule type" value="Genomic_DNA"/>
</dbReference>
<protein>
    <submittedName>
        <fullName evidence="2">Uncharacterized protein C17orf98 homolog</fullName>
    </submittedName>
</protein>
<accession>A0AA35U329</accession>
<feature type="region of interest" description="Disordered" evidence="1">
    <location>
        <begin position="215"/>
        <end position="235"/>
    </location>
</feature>
<dbReference type="Pfam" id="PF15075">
    <property type="entry name" value="SPMAP1-like"/>
    <property type="match status" value="1"/>
</dbReference>
<feature type="compositionally biased region" description="Polar residues" evidence="1">
    <location>
        <begin position="1"/>
        <end position="11"/>
    </location>
</feature>
<feature type="compositionally biased region" description="Polar residues" evidence="1">
    <location>
        <begin position="24"/>
        <end position="33"/>
    </location>
</feature>
<gene>
    <name evidence="2" type="ORF">GBAR_LOCUS31680</name>
</gene>
<dbReference type="InterPro" id="IPR028027">
    <property type="entry name" value="SPMAP1"/>
</dbReference>
<evidence type="ECO:0000256" key="1">
    <source>
        <dbReference type="SAM" id="MobiDB-lite"/>
    </source>
</evidence>
<organism evidence="2 3">
    <name type="scientific">Geodia barretti</name>
    <name type="common">Barrett's horny sponge</name>
    <dbReference type="NCBI Taxonomy" id="519541"/>
    <lineage>
        <taxon>Eukaryota</taxon>
        <taxon>Metazoa</taxon>
        <taxon>Porifera</taxon>
        <taxon>Demospongiae</taxon>
        <taxon>Heteroscleromorpha</taxon>
        <taxon>Tetractinellida</taxon>
        <taxon>Astrophorina</taxon>
        <taxon>Geodiidae</taxon>
        <taxon>Geodia</taxon>
    </lineage>
</organism>
<evidence type="ECO:0000313" key="2">
    <source>
        <dbReference type="EMBL" id="CAI8058276.1"/>
    </source>
</evidence>
<dbReference type="PANTHER" id="PTHR34221:SF4">
    <property type="entry name" value="CHROMOSOME LG9 OPEN READING FRAME, HUMAN C17ORF98"/>
    <property type="match status" value="1"/>
</dbReference>